<name>A0A8S1QMS3_9CILI</name>
<keyword evidence="2" id="KW-1185">Reference proteome</keyword>
<dbReference type="AlphaFoldDB" id="A0A8S1QMS3"/>
<gene>
    <name evidence="1" type="ORF">PSON_ATCC_30995.1.T1120019</name>
</gene>
<sequence>MKFIEESIKNHLYIIKFYILKNKQINCLLYKISFLVPNILTINKIRRSNF</sequence>
<proteinExistence type="predicted"/>
<evidence type="ECO:0000313" key="2">
    <source>
        <dbReference type="Proteomes" id="UP000692954"/>
    </source>
</evidence>
<evidence type="ECO:0000313" key="1">
    <source>
        <dbReference type="EMBL" id="CAD8116786.1"/>
    </source>
</evidence>
<dbReference type="EMBL" id="CAJJDN010000112">
    <property type="protein sequence ID" value="CAD8116786.1"/>
    <property type="molecule type" value="Genomic_DNA"/>
</dbReference>
<dbReference type="Proteomes" id="UP000692954">
    <property type="component" value="Unassembled WGS sequence"/>
</dbReference>
<protein>
    <submittedName>
        <fullName evidence="1">Uncharacterized protein</fullName>
    </submittedName>
</protein>
<accession>A0A8S1QMS3</accession>
<comment type="caution">
    <text evidence="1">The sequence shown here is derived from an EMBL/GenBank/DDBJ whole genome shotgun (WGS) entry which is preliminary data.</text>
</comment>
<organism evidence="1 2">
    <name type="scientific">Paramecium sonneborni</name>
    <dbReference type="NCBI Taxonomy" id="65129"/>
    <lineage>
        <taxon>Eukaryota</taxon>
        <taxon>Sar</taxon>
        <taxon>Alveolata</taxon>
        <taxon>Ciliophora</taxon>
        <taxon>Intramacronucleata</taxon>
        <taxon>Oligohymenophorea</taxon>
        <taxon>Peniculida</taxon>
        <taxon>Parameciidae</taxon>
        <taxon>Paramecium</taxon>
    </lineage>
</organism>
<reference evidence="1" key="1">
    <citation type="submission" date="2021-01" db="EMBL/GenBank/DDBJ databases">
        <authorList>
            <consortium name="Genoscope - CEA"/>
            <person name="William W."/>
        </authorList>
    </citation>
    <scope>NUCLEOTIDE SEQUENCE</scope>
</reference>